<dbReference type="PANTHER" id="PTHR36193">
    <property type="entry name" value="PHISTB DOMAIN-CONTAINING RESA-LIKE PROTEIN 1"/>
    <property type="match status" value="1"/>
</dbReference>
<accession>A0A0D9QFA8</accession>
<gene>
    <name evidence="3" type="ORF">AK88_04689</name>
</gene>
<feature type="compositionally biased region" description="Basic and acidic residues" evidence="1">
    <location>
        <begin position="548"/>
        <end position="559"/>
    </location>
</feature>
<feature type="region of interest" description="Disordered" evidence="1">
    <location>
        <begin position="238"/>
        <end position="263"/>
    </location>
</feature>
<dbReference type="NCBIfam" id="TIGR01639">
    <property type="entry name" value="P_fal_TIGR01639"/>
    <property type="match status" value="1"/>
</dbReference>
<dbReference type="InterPro" id="IPR006526">
    <property type="entry name" value="Export_prot_PHISTa/b/c"/>
</dbReference>
<feature type="region of interest" description="Disordered" evidence="1">
    <location>
        <begin position="95"/>
        <end position="148"/>
    </location>
</feature>
<evidence type="ECO:0000313" key="3">
    <source>
        <dbReference type="EMBL" id="KJP85658.1"/>
    </source>
</evidence>
<evidence type="ECO:0000256" key="1">
    <source>
        <dbReference type="SAM" id="MobiDB-lite"/>
    </source>
</evidence>
<feature type="compositionally biased region" description="Polar residues" evidence="1">
    <location>
        <begin position="569"/>
        <end position="578"/>
    </location>
</feature>
<dbReference type="GeneID" id="24270003"/>
<dbReference type="InterPro" id="IPR044885">
    <property type="entry name" value="PRESA_N_sf"/>
</dbReference>
<evidence type="ECO:0000259" key="2">
    <source>
        <dbReference type="Pfam" id="PF09687"/>
    </source>
</evidence>
<dbReference type="Pfam" id="PF09687">
    <property type="entry name" value="PRESAN"/>
    <property type="match status" value="1"/>
</dbReference>
<feature type="compositionally biased region" description="Low complexity" evidence="1">
    <location>
        <begin position="384"/>
        <end position="397"/>
    </location>
</feature>
<name>A0A0D9QFA8_PLAFR</name>
<dbReference type="AlphaFoldDB" id="A0A0D9QFA8"/>
<feature type="compositionally biased region" description="Low complexity" evidence="1">
    <location>
        <begin position="296"/>
        <end position="313"/>
    </location>
</feature>
<feature type="region of interest" description="Disordered" evidence="1">
    <location>
        <begin position="548"/>
        <end position="606"/>
    </location>
</feature>
<dbReference type="PANTHER" id="PTHR36193:SF23">
    <property type="entry name" value="PHISTB DOMAIN-CONTAINING RESA-LIKE PROTEIN 1"/>
    <property type="match status" value="1"/>
</dbReference>
<feature type="compositionally biased region" description="Basic and acidic residues" evidence="1">
    <location>
        <begin position="579"/>
        <end position="606"/>
    </location>
</feature>
<dbReference type="OMA" id="NCLINHE"/>
<dbReference type="RefSeq" id="XP_012337720.1">
    <property type="nucleotide sequence ID" value="XM_012482297.1"/>
</dbReference>
<proteinExistence type="predicted"/>
<feature type="region of interest" description="Disordered" evidence="1">
    <location>
        <begin position="170"/>
        <end position="217"/>
    </location>
</feature>
<dbReference type="InterPro" id="IPR019111">
    <property type="entry name" value="PRESA_N"/>
</dbReference>
<dbReference type="EMBL" id="KQ001716">
    <property type="protein sequence ID" value="KJP85658.1"/>
    <property type="molecule type" value="Genomic_DNA"/>
</dbReference>
<feature type="domain" description="Plasmodium RESA N-terminal" evidence="2">
    <location>
        <begin position="613"/>
        <end position="735"/>
    </location>
</feature>
<organism evidence="3 4">
    <name type="scientific">Plasmodium fragile</name>
    <dbReference type="NCBI Taxonomy" id="5857"/>
    <lineage>
        <taxon>Eukaryota</taxon>
        <taxon>Sar</taxon>
        <taxon>Alveolata</taxon>
        <taxon>Apicomplexa</taxon>
        <taxon>Aconoidasida</taxon>
        <taxon>Haemosporida</taxon>
        <taxon>Plasmodiidae</taxon>
        <taxon>Plasmodium</taxon>
        <taxon>Plasmodium (Plasmodium)</taxon>
    </lineage>
</organism>
<feature type="region of interest" description="Disordered" evidence="1">
    <location>
        <begin position="286"/>
        <end position="453"/>
    </location>
</feature>
<dbReference type="VEuPathDB" id="PlasmoDB:AK88_04689"/>
<feature type="compositionally biased region" description="Basic and acidic residues" evidence="1">
    <location>
        <begin position="97"/>
        <end position="110"/>
    </location>
</feature>
<feature type="compositionally biased region" description="Polar residues" evidence="1">
    <location>
        <begin position="115"/>
        <end position="128"/>
    </location>
</feature>
<feature type="compositionally biased region" description="Polar residues" evidence="1">
    <location>
        <begin position="196"/>
        <end position="216"/>
    </location>
</feature>
<feature type="region of interest" description="Disordered" evidence="1">
    <location>
        <begin position="476"/>
        <end position="496"/>
    </location>
</feature>
<protein>
    <recommendedName>
        <fullName evidence="2">Plasmodium RESA N-terminal domain-containing protein</fullName>
    </recommendedName>
</protein>
<keyword evidence="4" id="KW-1185">Reference proteome</keyword>
<sequence length="747" mass="81176">MVFNANASVLSRSRKSVVKKNAKSNRGSTNMLECTEENSRESNFRKFMFSRFAKVFLVGCLYMFLENGNVYNNNTVSERHWGSVNARKLAEANLRGEQGENDEHMRKDFEPQDMANLSQRNYGTGNTDDSVDSLQGGGDSSNAWDEHGNESLGFDEQNWGSYYTNSYGNFPPAADNEPDAHSASTLDNGTFRYGDSNAQETTMGSTPSSLGTTPNEYSFGGAPSVGYKEADGAVAGTLPGTSNLNEGVFGSNGSTGGSQGEQAADDKYAVFDRLYEDYLGRTEGASGLAGVGASGSTGSTTDAAATGGTWDDGLGSGSEGHLDGAAGTSTTGRWDGAAGTGASGRWDGAAGTSASGRWDGAAGTSATGRWDGAAGTSASGRWDGAAGTSASGTSASGRWDGAAGTSASGRWDGAAGTSASGRWNGAAGTGTTGRWDGAAGTGSSGRWHDGLGSDSGVRLGTGFGAPTSARRENIFNKPSDPYRQVESRAPSDSMWSGFQDQYESFAEPKMSTSSGSTSDIYPGDIWAQYKQELENYSDAKEELENIKHERYSSERSSSRHHEHRRSTCDRTSSGPRSKATSDNRVLKYNERKATSGDEYDRRRKESKILEQATSKHIRGMIDKLGSTVNMRDMFYIFNSLINHERRKFVNMEEDTMLFWDKTAKSYGLPDYYKNRQWMKAFDGMTKELFLTEKKLFDRLYQLLQNGFCARTRFIQFLKETKYICGRMRKEIEDQWKEYLVSKVRGFW</sequence>
<dbReference type="Proteomes" id="UP000054561">
    <property type="component" value="Unassembled WGS sequence"/>
</dbReference>
<dbReference type="Gene3D" id="6.10.280.180">
    <property type="entry name" value="Plasmodium RESA, N-terminal helical domain"/>
    <property type="match status" value="1"/>
</dbReference>
<reference evidence="3 4" key="1">
    <citation type="submission" date="2014-03" db="EMBL/GenBank/DDBJ databases">
        <title>The Genome Sequence of Plasmodium fragile nilgiri.</title>
        <authorList>
            <consortium name="The Broad Institute Genomics Platform"/>
            <consortium name="The Broad Institute Genome Sequencing Center for Infectious Disease"/>
            <person name="Neafsey D."/>
            <person name="Duraisingh M."/>
            <person name="Young S.K."/>
            <person name="Zeng Q."/>
            <person name="Gargeya S."/>
            <person name="Abouelleil A."/>
            <person name="Alvarado L."/>
            <person name="Chapman S.B."/>
            <person name="Gainer-Dewar J."/>
            <person name="Goldberg J."/>
            <person name="Griggs A."/>
            <person name="Gujja S."/>
            <person name="Hansen M."/>
            <person name="Howarth C."/>
            <person name="Imamovic A."/>
            <person name="Larimer J."/>
            <person name="Pearson M."/>
            <person name="Poon T.W."/>
            <person name="Priest M."/>
            <person name="Roberts A."/>
            <person name="Saif S."/>
            <person name="Shea T."/>
            <person name="Sykes S."/>
            <person name="Wortman J."/>
            <person name="Nusbaum C."/>
            <person name="Birren B."/>
        </authorList>
    </citation>
    <scope>NUCLEOTIDE SEQUENCE [LARGE SCALE GENOMIC DNA]</scope>
    <source>
        <strain evidence="4">nilgiri</strain>
    </source>
</reference>
<dbReference type="OrthoDB" id="386632at2759"/>
<evidence type="ECO:0000313" key="4">
    <source>
        <dbReference type="Proteomes" id="UP000054561"/>
    </source>
</evidence>